<keyword evidence="2" id="KW-1133">Transmembrane helix</keyword>
<feature type="compositionally biased region" description="Acidic residues" evidence="1">
    <location>
        <begin position="200"/>
        <end position="210"/>
    </location>
</feature>
<keyword evidence="4" id="KW-1185">Reference proteome</keyword>
<evidence type="ECO:0000256" key="1">
    <source>
        <dbReference type="SAM" id="MobiDB-lite"/>
    </source>
</evidence>
<feature type="compositionally biased region" description="Pro residues" evidence="1">
    <location>
        <begin position="159"/>
        <end position="169"/>
    </location>
</feature>
<feature type="compositionally biased region" description="Low complexity" evidence="1">
    <location>
        <begin position="326"/>
        <end position="349"/>
    </location>
</feature>
<feature type="compositionally biased region" description="Basic and acidic residues" evidence="1">
    <location>
        <begin position="1"/>
        <end position="21"/>
    </location>
</feature>
<evidence type="ECO:0000256" key="2">
    <source>
        <dbReference type="SAM" id="Phobius"/>
    </source>
</evidence>
<evidence type="ECO:0000313" key="3">
    <source>
        <dbReference type="EMBL" id="QAB17996.1"/>
    </source>
</evidence>
<feature type="region of interest" description="Disordered" evidence="1">
    <location>
        <begin position="247"/>
        <end position="418"/>
    </location>
</feature>
<feature type="compositionally biased region" description="Basic and acidic residues" evidence="1">
    <location>
        <begin position="54"/>
        <end position="80"/>
    </location>
</feature>
<feature type="transmembrane region" description="Helical" evidence="2">
    <location>
        <begin position="561"/>
        <end position="582"/>
    </location>
</feature>
<evidence type="ECO:0000313" key="4">
    <source>
        <dbReference type="Proteomes" id="UP000285768"/>
    </source>
</evidence>
<feature type="compositionally biased region" description="Low complexity" evidence="1">
    <location>
        <begin position="373"/>
        <end position="386"/>
    </location>
</feature>
<feature type="region of interest" description="Disordered" evidence="1">
    <location>
        <begin position="1"/>
        <end position="227"/>
    </location>
</feature>
<feature type="compositionally biased region" description="Acidic residues" evidence="1">
    <location>
        <begin position="256"/>
        <end position="266"/>
    </location>
</feature>
<dbReference type="RefSeq" id="WP_128386980.1">
    <property type="nucleotide sequence ID" value="NZ_CP035037.1"/>
</dbReference>
<protein>
    <submittedName>
        <fullName evidence="3">Uncharacterized protein</fullName>
    </submittedName>
</protein>
<feature type="compositionally biased region" description="Low complexity" evidence="1">
    <location>
        <begin position="115"/>
        <end position="125"/>
    </location>
</feature>
<feature type="compositionally biased region" description="Low complexity" evidence="1">
    <location>
        <begin position="170"/>
        <end position="188"/>
    </location>
</feature>
<feature type="compositionally biased region" description="Low complexity" evidence="1">
    <location>
        <begin position="81"/>
        <end position="105"/>
    </location>
</feature>
<gene>
    <name evidence="3" type="ORF">Leucomu_08765</name>
</gene>
<dbReference type="Proteomes" id="UP000285768">
    <property type="component" value="Chromosome"/>
</dbReference>
<feature type="compositionally biased region" description="Acidic residues" evidence="1">
    <location>
        <begin position="352"/>
        <end position="362"/>
    </location>
</feature>
<accession>A0ABX5QG47</accession>
<name>A0ABX5QG47_9MICO</name>
<sequence>MSEQDEQRPLTRRERRLREMEETGALDLSEISEATAAPKPASAPQPEGEVEISPYREDGTPRSRREMRELREQALAERAARAQSESDPGAAAVAEQPAGAEGAAVNADDVRPSVAEQPAQPTAPAEPAPIDEPAAQRKPAPVGERREDGAPEAAETPAEPVPAPIPAVRPAPSAEPTSSPAEPTSSPAEEIEAAPVVEGPADDDVPETVEAEIVSEQLGQDPAPAEETGALDFDTLIAPPTEPFTVAELQDAEAGTPDDAEDEDDAHAEAEAPAEIVDEAEAESAPAPKPKRRFPWQRKAAAEETPADEAPVEAPAEESLTHEAPAEAAAADPEPGVDGAPPAEAQAPVPEEPVEANIETDAEMAGARPAVSDPVAVDEAIAVAEIAEPREAPVDELVEPSPEQKTSYSFPDIAPPEEWRSVFDDPTSRKVPDQGGQGGDFDDLISRAVAQESTSTTAGTSALILPSMPEDTGGLAGPIGTTGELYVTGSLKLPKSLGETGGHSALHDSIEMDPITGEESGDVRMTSEGPAPVSARHAVSARAASGLPVAKPVKDRSKLPLVLSLTGGGLLVAVVALGVWGASNGMFG</sequence>
<reference evidence="3 4" key="1">
    <citation type="submission" date="2019-01" db="EMBL/GenBank/DDBJ databases">
        <title>Leucobacter muris sp. nov. isolated from the nose of a laboratory mouse.</title>
        <authorList>
            <person name="Benga L."/>
            <person name="Sproeer C."/>
            <person name="Schumann P."/>
            <person name="Verbarg S."/>
            <person name="Bunk B."/>
            <person name="Engelhardt E."/>
            <person name="Benten P.M."/>
            <person name="Sager M."/>
        </authorList>
    </citation>
    <scope>NUCLEOTIDE SEQUENCE [LARGE SCALE GENOMIC DNA]</scope>
    <source>
        <strain evidence="3 4">DSM 101948</strain>
    </source>
</reference>
<keyword evidence="2" id="KW-0812">Transmembrane</keyword>
<organism evidence="3 4">
    <name type="scientific">Leucobacter muris</name>
    <dbReference type="NCBI Taxonomy" id="1935379"/>
    <lineage>
        <taxon>Bacteria</taxon>
        <taxon>Bacillati</taxon>
        <taxon>Actinomycetota</taxon>
        <taxon>Actinomycetes</taxon>
        <taxon>Micrococcales</taxon>
        <taxon>Microbacteriaceae</taxon>
        <taxon>Leucobacter</taxon>
    </lineage>
</organism>
<proteinExistence type="predicted"/>
<dbReference type="EMBL" id="CP035037">
    <property type="protein sequence ID" value="QAB17996.1"/>
    <property type="molecule type" value="Genomic_DNA"/>
</dbReference>
<keyword evidence="2" id="KW-0472">Membrane</keyword>